<proteinExistence type="predicted"/>
<sequence length="345" mass="40308">MNKLKIKYVFSSTPNILLIGEKTDVNRNKQIELFLKELSLYNILLKDLINYPPKEKQRNMILNISYYILENSNLMDSVERKKDLHIRSICKELDVSEEFLRKWKEYIIFYYIIFSNENYKLIQDYLKIEERSINVVNLNNKNKTKTQFFRGIVIKSLRNSAYILTSSGEIINIKTDKNTKIGQEISGQEKKSFRNFKIHFCILIFIMIIIGASFYSQYCIPKSTVIVRTTSPIKLECNFLSKVIYSYSGTEKGKKLVISTDILHENIDIAIKEVLEYAFSNKMIPSDNEILITVNGETLKYGTLKETSKFITEINEKNKNEHKKQISVLINNGGNEHKLTPNLYE</sequence>
<feature type="transmembrane region" description="Helical" evidence="1">
    <location>
        <begin position="198"/>
        <end position="218"/>
    </location>
</feature>
<evidence type="ECO:0000259" key="2">
    <source>
        <dbReference type="PROSITE" id="PS51849"/>
    </source>
</evidence>
<dbReference type="RefSeq" id="WP_069678660.1">
    <property type="nucleotide sequence ID" value="NZ_CP017253.2"/>
</dbReference>
<organism evidence="3 4">
    <name type="scientific">Clostridium taeniosporum</name>
    <dbReference type="NCBI Taxonomy" id="394958"/>
    <lineage>
        <taxon>Bacteria</taxon>
        <taxon>Bacillati</taxon>
        <taxon>Bacillota</taxon>
        <taxon>Clostridia</taxon>
        <taxon>Eubacteriales</taxon>
        <taxon>Clostridiaceae</taxon>
        <taxon>Clostridium</taxon>
    </lineage>
</organism>
<dbReference type="AlphaFoldDB" id="A0A1D7XHF7"/>
<dbReference type="KEGG" id="ctae:BGI42_01585"/>
<protein>
    <recommendedName>
        <fullName evidence="2">RsgI N-terminal anti-sigma domain-containing protein</fullName>
    </recommendedName>
</protein>
<reference evidence="4" key="1">
    <citation type="submission" date="2016-09" db="EMBL/GenBank/DDBJ databases">
        <title>Genomics of Clostridium taeniosporum, an organism which forms endospores with ribbon-like appendages.</title>
        <authorList>
            <person name="Walker J.R."/>
        </authorList>
    </citation>
    <scope>NUCLEOTIDE SEQUENCE [LARGE SCALE GENOMIC DNA]</scope>
    <source>
        <strain evidence="4">1/k</strain>
    </source>
</reference>
<dbReference type="OrthoDB" id="1935858at2"/>
<dbReference type="PROSITE" id="PS51849">
    <property type="entry name" value="RSGI_N"/>
    <property type="match status" value="1"/>
</dbReference>
<dbReference type="Proteomes" id="UP000094652">
    <property type="component" value="Chromosome"/>
</dbReference>
<dbReference type="Pfam" id="PF12791">
    <property type="entry name" value="RsgI_N"/>
    <property type="match status" value="1"/>
</dbReference>
<keyword evidence="1" id="KW-1133">Transmembrane helix</keyword>
<keyword evidence="1" id="KW-0812">Transmembrane</keyword>
<name>A0A1D7XHF7_9CLOT</name>
<gene>
    <name evidence="3" type="ORF">BGI42_01585</name>
</gene>
<evidence type="ECO:0000313" key="3">
    <source>
        <dbReference type="EMBL" id="AOR22499.1"/>
    </source>
</evidence>
<feature type="domain" description="RsgI N-terminal anti-sigma" evidence="2">
    <location>
        <begin position="149"/>
        <end position="196"/>
    </location>
</feature>
<keyword evidence="4" id="KW-1185">Reference proteome</keyword>
<evidence type="ECO:0000313" key="4">
    <source>
        <dbReference type="Proteomes" id="UP000094652"/>
    </source>
</evidence>
<dbReference type="EMBL" id="CP017253">
    <property type="protein sequence ID" value="AOR22499.1"/>
    <property type="molecule type" value="Genomic_DNA"/>
</dbReference>
<evidence type="ECO:0000256" key="1">
    <source>
        <dbReference type="SAM" id="Phobius"/>
    </source>
</evidence>
<accession>A0A1D7XHF7</accession>
<dbReference type="InterPro" id="IPR024449">
    <property type="entry name" value="Anti-sigma_RsgI_N"/>
</dbReference>
<dbReference type="STRING" id="394958.BGI42_01585"/>
<keyword evidence="1" id="KW-0472">Membrane</keyword>